<keyword evidence="5" id="KW-0560">Oxidoreductase</keyword>
<keyword evidence="4" id="KW-0274">FAD</keyword>
<evidence type="ECO:0000256" key="1">
    <source>
        <dbReference type="ARBA" id="ARBA00001974"/>
    </source>
</evidence>
<comment type="cofactor">
    <cofactor evidence="1">
        <name>FAD</name>
        <dbReference type="ChEBI" id="CHEBI:57692"/>
    </cofactor>
</comment>
<evidence type="ECO:0000256" key="4">
    <source>
        <dbReference type="ARBA" id="ARBA00022827"/>
    </source>
</evidence>
<evidence type="ECO:0000313" key="8">
    <source>
        <dbReference type="EMBL" id="GKT52157.1"/>
    </source>
</evidence>
<gene>
    <name evidence="8" type="ORF">ColSpa_12338</name>
</gene>
<dbReference type="EMBL" id="BQXU01000062">
    <property type="protein sequence ID" value="GKT52157.1"/>
    <property type="molecule type" value="Genomic_DNA"/>
</dbReference>
<evidence type="ECO:0000256" key="2">
    <source>
        <dbReference type="ARBA" id="ARBA00007992"/>
    </source>
</evidence>
<dbReference type="Pfam" id="PF01494">
    <property type="entry name" value="FAD_binding_3"/>
    <property type="match status" value="1"/>
</dbReference>
<sequence>MTPGQSSTGTLLVGCDGVRSTVRSEMWRLGNVQYPGYFGSGGLSEVRARWCTLFGISAIDTVPRSANMTMNQDFACNLMSRGGYAYLVLHMPLPKTLDGDDIQPYDANAPEEVARKHWDDLLREGVTFSDVYAKLTRKMLGLCQEYVLQKWHFGRVMLLGDAVHKNYPATGQGAMPCLEENAASPASAPLPCPQLKRAGFEALSAETQRRRAKCSKATSQEPFLVISLYAWRNPGFRLMLRYLLPLIMPDFIMGIFMDTMRPAPCLPHEYANALAGKMNALVGFDDEDRGPKVPLAGKALQSITCLVLVNLT</sequence>
<keyword evidence="3" id="KW-0285">Flavoprotein</keyword>
<dbReference type="GO" id="GO:0004497">
    <property type="term" value="F:monooxygenase activity"/>
    <property type="evidence" value="ECO:0007669"/>
    <property type="project" value="UniProtKB-KW"/>
</dbReference>
<dbReference type="InterPro" id="IPR036188">
    <property type="entry name" value="FAD/NAD-bd_sf"/>
</dbReference>
<evidence type="ECO:0000313" key="9">
    <source>
        <dbReference type="Proteomes" id="UP001055115"/>
    </source>
</evidence>
<evidence type="ECO:0000256" key="5">
    <source>
        <dbReference type="ARBA" id="ARBA00023002"/>
    </source>
</evidence>
<dbReference type="SUPFAM" id="SSF51905">
    <property type="entry name" value="FAD/NAD(P)-binding domain"/>
    <property type="match status" value="1"/>
</dbReference>
<dbReference type="AlphaFoldDB" id="A0AA37US87"/>
<accession>A0AA37US87</accession>
<dbReference type="PRINTS" id="PR00420">
    <property type="entry name" value="RNGMNOXGNASE"/>
</dbReference>
<name>A0AA37US87_9PEZI</name>
<proteinExistence type="inferred from homology"/>
<protein>
    <submittedName>
        <fullName evidence="8">FAD-dependent monooxygenase asqG</fullName>
    </submittedName>
</protein>
<organism evidence="8 9">
    <name type="scientific">Colletotrichum spaethianum</name>
    <dbReference type="NCBI Taxonomy" id="700344"/>
    <lineage>
        <taxon>Eukaryota</taxon>
        <taxon>Fungi</taxon>
        <taxon>Dikarya</taxon>
        <taxon>Ascomycota</taxon>
        <taxon>Pezizomycotina</taxon>
        <taxon>Sordariomycetes</taxon>
        <taxon>Hypocreomycetidae</taxon>
        <taxon>Glomerellales</taxon>
        <taxon>Glomerellaceae</taxon>
        <taxon>Colletotrichum</taxon>
        <taxon>Colletotrichum spaethianum species complex</taxon>
    </lineage>
</organism>
<comment type="similarity">
    <text evidence="2">Belongs to the paxM FAD-dependent monooxygenase family.</text>
</comment>
<dbReference type="PANTHER" id="PTHR47356">
    <property type="entry name" value="FAD-DEPENDENT MONOOXYGENASE ASQG-RELATED"/>
    <property type="match status" value="1"/>
</dbReference>
<comment type="caution">
    <text evidence="8">The sequence shown here is derived from an EMBL/GenBank/DDBJ whole genome shotgun (WGS) entry which is preliminary data.</text>
</comment>
<dbReference type="RefSeq" id="XP_049134507.1">
    <property type="nucleotide sequence ID" value="XM_049278550.1"/>
</dbReference>
<dbReference type="InterPro" id="IPR002938">
    <property type="entry name" value="FAD-bd"/>
</dbReference>
<feature type="domain" description="FAD-binding" evidence="7">
    <location>
        <begin position="106"/>
        <end position="173"/>
    </location>
</feature>
<dbReference type="GeneID" id="73333140"/>
<dbReference type="GO" id="GO:0071949">
    <property type="term" value="F:FAD binding"/>
    <property type="evidence" value="ECO:0007669"/>
    <property type="project" value="InterPro"/>
</dbReference>
<dbReference type="Proteomes" id="UP001055115">
    <property type="component" value="Unassembled WGS sequence"/>
</dbReference>
<keyword evidence="9" id="KW-1185">Reference proteome</keyword>
<reference evidence="8 9" key="1">
    <citation type="submission" date="2022-03" db="EMBL/GenBank/DDBJ databases">
        <title>Genome data of Colletotrichum spp.</title>
        <authorList>
            <person name="Utami Y.D."/>
            <person name="Hiruma K."/>
        </authorList>
    </citation>
    <scope>NUCLEOTIDE SEQUENCE [LARGE SCALE GENOMIC DNA]</scope>
    <source>
        <strain evidence="8 9">MAFF 239500</strain>
    </source>
</reference>
<evidence type="ECO:0000256" key="6">
    <source>
        <dbReference type="ARBA" id="ARBA00023033"/>
    </source>
</evidence>
<evidence type="ECO:0000256" key="3">
    <source>
        <dbReference type="ARBA" id="ARBA00022630"/>
    </source>
</evidence>
<dbReference type="Gene3D" id="3.50.50.60">
    <property type="entry name" value="FAD/NAD(P)-binding domain"/>
    <property type="match status" value="1"/>
</dbReference>
<keyword evidence="6 8" id="KW-0503">Monooxygenase</keyword>
<dbReference type="PANTHER" id="PTHR47356:SF2">
    <property type="entry name" value="FAD-BINDING DOMAIN-CONTAINING PROTEIN-RELATED"/>
    <property type="match status" value="1"/>
</dbReference>
<dbReference type="InterPro" id="IPR050562">
    <property type="entry name" value="FAD_mOase_fung"/>
</dbReference>
<evidence type="ECO:0000259" key="7">
    <source>
        <dbReference type="Pfam" id="PF01494"/>
    </source>
</evidence>